<dbReference type="Proteomes" id="UP001363010">
    <property type="component" value="Unassembled WGS sequence"/>
</dbReference>
<evidence type="ECO:0000313" key="3">
    <source>
        <dbReference type="EMBL" id="MEJ8823401.1"/>
    </source>
</evidence>
<feature type="domain" description="SGNH hydrolase-type esterase" evidence="2">
    <location>
        <begin position="97"/>
        <end position="246"/>
    </location>
</feature>
<dbReference type="EMBL" id="JBBKZV010000008">
    <property type="protein sequence ID" value="MEJ8823401.1"/>
    <property type="molecule type" value="Genomic_DNA"/>
</dbReference>
<dbReference type="PANTHER" id="PTHR30383:SF5">
    <property type="entry name" value="SGNH HYDROLASE-TYPE ESTERASE DOMAIN-CONTAINING PROTEIN"/>
    <property type="match status" value="1"/>
</dbReference>
<protein>
    <submittedName>
        <fullName evidence="3">SGNH/GDSL hydrolase family protein</fullName>
    </submittedName>
</protein>
<name>A0ABU8W2C3_9BURK</name>
<dbReference type="CDD" id="cd04502">
    <property type="entry name" value="SGNH_hydrolase_like_7"/>
    <property type="match status" value="1"/>
</dbReference>
<keyword evidence="4" id="KW-1185">Reference proteome</keyword>
<evidence type="ECO:0000256" key="1">
    <source>
        <dbReference type="SAM" id="SignalP"/>
    </source>
</evidence>
<accession>A0ABU8W2C3</accession>
<evidence type="ECO:0000259" key="2">
    <source>
        <dbReference type="Pfam" id="PF13472"/>
    </source>
</evidence>
<dbReference type="SUPFAM" id="SSF52266">
    <property type="entry name" value="SGNH hydrolase"/>
    <property type="match status" value="1"/>
</dbReference>
<dbReference type="InterPro" id="IPR013830">
    <property type="entry name" value="SGNH_hydro"/>
</dbReference>
<feature type="chain" id="PRO_5046395122" evidence="1">
    <location>
        <begin position="37"/>
        <end position="261"/>
    </location>
</feature>
<keyword evidence="3" id="KW-0378">Hydrolase</keyword>
<keyword evidence="1" id="KW-0732">Signal</keyword>
<dbReference type="Gene3D" id="3.40.50.1110">
    <property type="entry name" value="SGNH hydrolase"/>
    <property type="match status" value="1"/>
</dbReference>
<reference evidence="3 4" key="1">
    <citation type="submission" date="2024-03" db="EMBL/GenBank/DDBJ databases">
        <title>Novel species of the genus Variovorax.</title>
        <authorList>
            <person name="Liu Q."/>
            <person name="Xin Y.-H."/>
        </authorList>
    </citation>
    <scope>NUCLEOTIDE SEQUENCE [LARGE SCALE GENOMIC DNA]</scope>
    <source>
        <strain evidence="3 4">KACC 18501</strain>
    </source>
</reference>
<sequence>MPVEVERKVFKRWPRPRTGWIALALCAALGTQAAQALEPSSAVAQATAQATTQSSAHAAAQARWQSSLAAFAQADREALPSPNGVVFVGSSTIRFWTQLPADFPSQPVVVNRGFGGSTMTDCSLLARELVVRYKPRQVVVYAGDNDLAEGQSPLQVLASFARFAGAVRAELPGTRISFISVKPSPSRAALLPQIRETNNVVAAYLRTQANTDFIDTFTPMLGADGQPRVELFRADMLHMNDAGYRIWQSVVGPYLLPAPAH</sequence>
<evidence type="ECO:0000313" key="4">
    <source>
        <dbReference type="Proteomes" id="UP001363010"/>
    </source>
</evidence>
<dbReference type="PANTHER" id="PTHR30383">
    <property type="entry name" value="THIOESTERASE 1/PROTEASE 1/LYSOPHOSPHOLIPASE L1"/>
    <property type="match status" value="1"/>
</dbReference>
<dbReference type="RefSeq" id="WP_340364443.1">
    <property type="nucleotide sequence ID" value="NZ_JBBKZV010000008.1"/>
</dbReference>
<feature type="signal peptide" evidence="1">
    <location>
        <begin position="1"/>
        <end position="36"/>
    </location>
</feature>
<proteinExistence type="predicted"/>
<dbReference type="Pfam" id="PF13472">
    <property type="entry name" value="Lipase_GDSL_2"/>
    <property type="match status" value="1"/>
</dbReference>
<dbReference type="GO" id="GO:0016787">
    <property type="term" value="F:hydrolase activity"/>
    <property type="evidence" value="ECO:0007669"/>
    <property type="project" value="UniProtKB-KW"/>
</dbReference>
<organism evidence="3 4">
    <name type="scientific">Variovorax humicola</name>
    <dbReference type="NCBI Taxonomy" id="1769758"/>
    <lineage>
        <taxon>Bacteria</taxon>
        <taxon>Pseudomonadati</taxon>
        <taxon>Pseudomonadota</taxon>
        <taxon>Betaproteobacteria</taxon>
        <taxon>Burkholderiales</taxon>
        <taxon>Comamonadaceae</taxon>
        <taxon>Variovorax</taxon>
    </lineage>
</organism>
<gene>
    <name evidence="3" type="ORF">WKW80_15385</name>
</gene>
<comment type="caution">
    <text evidence="3">The sequence shown here is derived from an EMBL/GenBank/DDBJ whole genome shotgun (WGS) entry which is preliminary data.</text>
</comment>
<dbReference type="InterPro" id="IPR051532">
    <property type="entry name" value="Ester_Hydrolysis_Enzymes"/>
</dbReference>
<dbReference type="InterPro" id="IPR036514">
    <property type="entry name" value="SGNH_hydro_sf"/>
</dbReference>